<evidence type="ECO:0000313" key="4">
    <source>
        <dbReference type="EnsemblMetazoa" id="BGLB005175-PB"/>
    </source>
</evidence>
<accession>A0A2C9JN85</accession>
<dbReference type="SUPFAM" id="SSF47473">
    <property type="entry name" value="EF-hand"/>
    <property type="match status" value="1"/>
</dbReference>
<dbReference type="InterPro" id="IPR032675">
    <property type="entry name" value="LRR_dom_sf"/>
</dbReference>
<sequence length="276" mass="31725">MLSENTTITELDLGCNRIGPPALLEVLRGVARNRTLHILKIGFNPITAGFTSIILSVIRKNNHIGLQNVDLQGVVVDKEFVVLLQEIQKDRFFIVQYELSLPVKKLTTEEMREMVGLPCAYNVDPLKLLYLLKEKMRAADFFYKINKDKDDGLQKNELYNLFEEAGLPVTSSVLDKIMEFMDTNEDGIIDLKEFLLGDKRIKNISRKQVRVEQERRAKDIDYNKYSRTFQKAHIDPITSTLKIDPSTSPMRQSRRKSSTDKTVSDTLNEEFNLNLP</sequence>
<feature type="domain" description="EF-hand" evidence="3">
    <location>
        <begin position="169"/>
        <end position="204"/>
    </location>
</feature>
<dbReference type="PANTHER" id="PTHR47225:SF1">
    <property type="entry name" value="EF-HAND CALCIUM-BINDING DOMAIN-CONTAINING PROTEIN 12"/>
    <property type="match status" value="1"/>
</dbReference>
<organism evidence="4 5">
    <name type="scientific">Biomphalaria glabrata</name>
    <name type="common">Bloodfluke planorb</name>
    <name type="synonym">Freshwater snail</name>
    <dbReference type="NCBI Taxonomy" id="6526"/>
    <lineage>
        <taxon>Eukaryota</taxon>
        <taxon>Metazoa</taxon>
        <taxon>Spiralia</taxon>
        <taxon>Lophotrochozoa</taxon>
        <taxon>Mollusca</taxon>
        <taxon>Gastropoda</taxon>
        <taxon>Heterobranchia</taxon>
        <taxon>Euthyneura</taxon>
        <taxon>Panpulmonata</taxon>
        <taxon>Hygrophila</taxon>
        <taxon>Lymnaeoidea</taxon>
        <taxon>Planorbidae</taxon>
        <taxon>Biomphalaria</taxon>
    </lineage>
</organism>
<evidence type="ECO:0000256" key="2">
    <source>
        <dbReference type="SAM" id="MobiDB-lite"/>
    </source>
</evidence>
<gene>
    <name evidence="4" type="primary">106060885</name>
</gene>
<feature type="compositionally biased region" description="Polar residues" evidence="2">
    <location>
        <begin position="240"/>
        <end position="251"/>
    </location>
</feature>
<dbReference type="InterPro" id="IPR042847">
    <property type="entry name" value="EFC12"/>
</dbReference>
<dbReference type="AlphaFoldDB" id="A0A2C9JN85"/>
<dbReference type="PROSITE" id="PS50222">
    <property type="entry name" value="EF_HAND_2"/>
    <property type="match status" value="1"/>
</dbReference>
<dbReference type="SUPFAM" id="SSF52047">
    <property type="entry name" value="RNI-like"/>
    <property type="match status" value="1"/>
</dbReference>
<evidence type="ECO:0000313" key="5">
    <source>
        <dbReference type="Proteomes" id="UP000076420"/>
    </source>
</evidence>
<name>A0A2C9JN85_BIOGL</name>
<dbReference type="CDD" id="cd00051">
    <property type="entry name" value="EFh"/>
    <property type="match status" value="1"/>
</dbReference>
<dbReference type="InterPro" id="IPR001611">
    <property type="entry name" value="Leu-rich_rpt"/>
</dbReference>
<dbReference type="VEuPathDB" id="VectorBase:BGLAX_047254"/>
<reference evidence="4" key="1">
    <citation type="submission" date="2020-05" db="UniProtKB">
        <authorList>
            <consortium name="EnsemblMetazoa"/>
        </authorList>
    </citation>
    <scope>IDENTIFICATION</scope>
    <source>
        <strain evidence="4">BB02</strain>
    </source>
</reference>
<dbReference type="PROSITE" id="PS00018">
    <property type="entry name" value="EF_HAND_1"/>
    <property type="match status" value="1"/>
</dbReference>
<evidence type="ECO:0000259" key="3">
    <source>
        <dbReference type="PROSITE" id="PS50222"/>
    </source>
</evidence>
<dbReference type="Proteomes" id="UP000076420">
    <property type="component" value="Unassembled WGS sequence"/>
</dbReference>
<dbReference type="Pfam" id="PF13516">
    <property type="entry name" value="LRR_6"/>
    <property type="match status" value="1"/>
</dbReference>
<dbReference type="InterPro" id="IPR018247">
    <property type="entry name" value="EF_Hand_1_Ca_BS"/>
</dbReference>
<dbReference type="STRING" id="6526.A0A2C9JN85"/>
<dbReference type="InterPro" id="IPR002048">
    <property type="entry name" value="EF_hand_dom"/>
</dbReference>
<dbReference type="KEGG" id="bgt:106060885"/>
<proteinExistence type="predicted"/>
<keyword evidence="1" id="KW-0106">Calcium</keyword>
<dbReference type="EnsemblMetazoa" id="BGLB005175-RB">
    <property type="protein sequence ID" value="BGLB005175-PB"/>
    <property type="gene ID" value="BGLB005175"/>
</dbReference>
<dbReference type="VEuPathDB" id="VectorBase:BGLB005175"/>
<dbReference type="Gene3D" id="1.10.238.10">
    <property type="entry name" value="EF-hand"/>
    <property type="match status" value="1"/>
</dbReference>
<feature type="region of interest" description="Disordered" evidence="2">
    <location>
        <begin position="240"/>
        <end position="267"/>
    </location>
</feature>
<dbReference type="InterPro" id="IPR011992">
    <property type="entry name" value="EF-hand-dom_pair"/>
</dbReference>
<dbReference type="OrthoDB" id="120976at2759"/>
<dbReference type="GO" id="GO:0005509">
    <property type="term" value="F:calcium ion binding"/>
    <property type="evidence" value="ECO:0007669"/>
    <property type="project" value="InterPro"/>
</dbReference>
<protein>
    <recommendedName>
        <fullName evidence="3">EF-hand domain-containing protein</fullName>
    </recommendedName>
</protein>
<evidence type="ECO:0000256" key="1">
    <source>
        <dbReference type="ARBA" id="ARBA00022837"/>
    </source>
</evidence>
<dbReference type="Gene3D" id="3.80.10.10">
    <property type="entry name" value="Ribonuclease Inhibitor"/>
    <property type="match status" value="1"/>
</dbReference>
<dbReference type="PANTHER" id="PTHR47225">
    <property type="entry name" value="EF-HAND CALCIUM-BINDING DOMAIN-CONTAINING PROTEIN 12"/>
    <property type="match status" value="1"/>
</dbReference>